<reference evidence="2 3" key="1">
    <citation type="submission" date="2016-08" db="EMBL/GenBank/DDBJ databases">
        <title>Genomes of anaerobic fungi encode conserved fungal cellulosomes for biomass hydrolysis.</title>
        <authorList>
            <consortium name="DOE Joint Genome Institute"/>
            <person name="Haitjema C.H."/>
            <person name="Gilmore S.P."/>
            <person name="Henske J.K."/>
            <person name="Solomon K.V."/>
            <person name="De Groot R."/>
            <person name="Kuo A."/>
            <person name="Mondo S.J."/>
            <person name="Salamov A.A."/>
            <person name="Labutti K."/>
            <person name="Zhao Z."/>
            <person name="Chiniquy J."/>
            <person name="Barry K."/>
            <person name="Brewer H.M."/>
            <person name="Purvine S.O."/>
            <person name="Wright A.T."/>
            <person name="Boxma B."/>
            <person name="Van Alen T."/>
            <person name="Hackstein J.H."/>
            <person name="Baker S.E."/>
            <person name="Grigoriev I.V."/>
            <person name="O'Malley M.A."/>
        </authorList>
    </citation>
    <scope>NUCLEOTIDE SEQUENCE [LARGE SCALE GENOMIC DNA]</scope>
    <source>
        <strain evidence="3">finn</strain>
    </source>
</reference>
<dbReference type="OrthoDB" id="2152306at2759"/>
<evidence type="ECO:0000313" key="2">
    <source>
        <dbReference type="EMBL" id="ORX52894.1"/>
    </source>
</evidence>
<feature type="compositionally biased region" description="Low complexity" evidence="1">
    <location>
        <begin position="93"/>
        <end position="137"/>
    </location>
</feature>
<gene>
    <name evidence="2" type="ORF">BCR36DRAFT_582306</name>
</gene>
<feature type="region of interest" description="Disordered" evidence="1">
    <location>
        <begin position="86"/>
        <end position="150"/>
    </location>
</feature>
<name>A0A1Y1VDP5_9FUNG</name>
<accession>A0A1Y1VDP5</accession>
<protein>
    <submittedName>
        <fullName evidence="2">Uncharacterized protein</fullName>
    </submittedName>
</protein>
<dbReference type="EMBL" id="MCFH01000014">
    <property type="protein sequence ID" value="ORX52894.1"/>
    <property type="molecule type" value="Genomic_DNA"/>
</dbReference>
<evidence type="ECO:0000313" key="3">
    <source>
        <dbReference type="Proteomes" id="UP000193719"/>
    </source>
</evidence>
<comment type="caution">
    <text evidence="2">The sequence shown here is derived from an EMBL/GenBank/DDBJ whole genome shotgun (WGS) entry which is preliminary data.</text>
</comment>
<reference evidence="2 3" key="2">
    <citation type="submission" date="2016-08" db="EMBL/GenBank/DDBJ databases">
        <title>Pervasive Adenine N6-methylation of Active Genes in Fungi.</title>
        <authorList>
            <consortium name="DOE Joint Genome Institute"/>
            <person name="Mondo S.J."/>
            <person name="Dannebaum R.O."/>
            <person name="Kuo R.C."/>
            <person name="Labutti K."/>
            <person name="Haridas S."/>
            <person name="Kuo A."/>
            <person name="Salamov A."/>
            <person name="Ahrendt S.R."/>
            <person name="Lipzen A."/>
            <person name="Sullivan W."/>
            <person name="Andreopoulos W.B."/>
            <person name="Clum A."/>
            <person name="Lindquist E."/>
            <person name="Daum C."/>
            <person name="Ramamoorthy G.K."/>
            <person name="Gryganskyi A."/>
            <person name="Culley D."/>
            <person name="Magnuson J.K."/>
            <person name="James T.Y."/>
            <person name="O'Malley M.A."/>
            <person name="Stajich J.E."/>
            <person name="Spatafora J.W."/>
            <person name="Visel A."/>
            <person name="Grigoriev I.V."/>
        </authorList>
    </citation>
    <scope>NUCLEOTIDE SEQUENCE [LARGE SCALE GENOMIC DNA]</scope>
    <source>
        <strain evidence="3">finn</strain>
    </source>
</reference>
<organism evidence="2 3">
    <name type="scientific">Piromyces finnis</name>
    <dbReference type="NCBI Taxonomy" id="1754191"/>
    <lineage>
        <taxon>Eukaryota</taxon>
        <taxon>Fungi</taxon>
        <taxon>Fungi incertae sedis</taxon>
        <taxon>Chytridiomycota</taxon>
        <taxon>Chytridiomycota incertae sedis</taxon>
        <taxon>Neocallimastigomycetes</taxon>
        <taxon>Neocallimastigales</taxon>
        <taxon>Neocallimastigaceae</taxon>
        <taxon>Piromyces</taxon>
    </lineage>
</organism>
<keyword evidence="3" id="KW-1185">Reference proteome</keyword>
<proteinExistence type="predicted"/>
<evidence type="ECO:0000256" key="1">
    <source>
        <dbReference type="SAM" id="MobiDB-lite"/>
    </source>
</evidence>
<dbReference type="AlphaFoldDB" id="A0A1Y1VDP5"/>
<sequence>MSGNSSYGPVNCEVALNFDTCIQNAGGSLDPKAWTACSVLQSSDMTKYNECVYNGYKSIVQCFESFCNNDTSNTVSTMKAARDQFEGIVNSAQQSQQQQTQPQQQQQPQQQTPGQSTEQTNQPTGQTNQNTGATTQPITQTKNDDMDSGASSNKVAKVLVSFLAISALAMNFL</sequence>
<dbReference type="Proteomes" id="UP000193719">
    <property type="component" value="Unassembled WGS sequence"/>
</dbReference>